<sequence length="101" mass="11717">MLEFFKEIYASVKSNSSEIVKNYYIGAFIFSWLTINWKFGLTILFSESKIEERIDKAGFYLTTDKCLTIPFIVSVSICLLLPIINMIIAYAQRNPNKYLRG</sequence>
<dbReference type="EMBL" id="JADWND010000025">
    <property type="protein sequence ID" value="MBJ8383834.1"/>
    <property type="molecule type" value="Genomic_DNA"/>
</dbReference>
<evidence type="ECO:0008006" key="4">
    <source>
        <dbReference type="Google" id="ProtNLM"/>
    </source>
</evidence>
<keyword evidence="1" id="KW-0472">Membrane</keyword>
<evidence type="ECO:0000313" key="3">
    <source>
        <dbReference type="Proteomes" id="UP000746649"/>
    </source>
</evidence>
<feature type="transmembrane region" description="Helical" evidence="1">
    <location>
        <begin position="23"/>
        <end position="45"/>
    </location>
</feature>
<keyword evidence="1" id="KW-1133">Transmembrane helix</keyword>
<feature type="transmembrane region" description="Helical" evidence="1">
    <location>
        <begin position="66"/>
        <end position="91"/>
    </location>
</feature>
<name>A0ABS0ZZQ5_9ENTR</name>
<comment type="caution">
    <text evidence="2">The sequence shown here is derived from an EMBL/GenBank/DDBJ whole genome shotgun (WGS) entry which is preliminary data.</text>
</comment>
<evidence type="ECO:0000313" key="2">
    <source>
        <dbReference type="EMBL" id="MBJ8383834.1"/>
    </source>
</evidence>
<keyword evidence="3" id="KW-1185">Reference proteome</keyword>
<proteinExistence type="predicted"/>
<dbReference type="Proteomes" id="UP000746649">
    <property type="component" value="Unassembled WGS sequence"/>
</dbReference>
<keyword evidence="1" id="KW-0812">Transmembrane</keyword>
<evidence type="ECO:0000256" key="1">
    <source>
        <dbReference type="SAM" id="Phobius"/>
    </source>
</evidence>
<feature type="non-terminal residue" evidence="2">
    <location>
        <position position="101"/>
    </location>
</feature>
<gene>
    <name evidence="2" type="ORF">I6M88_23165</name>
</gene>
<protein>
    <recommendedName>
        <fullName evidence="4">Colicin transporter</fullName>
    </recommendedName>
</protein>
<accession>A0ABS0ZZQ5</accession>
<organism evidence="2 3">
    <name type="scientific">Citrobacter sedlakii</name>
    <dbReference type="NCBI Taxonomy" id="67826"/>
    <lineage>
        <taxon>Bacteria</taxon>
        <taxon>Pseudomonadati</taxon>
        <taxon>Pseudomonadota</taxon>
        <taxon>Gammaproteobacteria</taxon>
        <taxon>Enterobacterales</taxon>
        <taxon>Enterobacteriaceae</taxon>
        <taxon>Citrobacter</taxon>
        <taxon>Citrobacter freundii complex</taxon>
    </lineage>
</organism>
<reference evidence="2 3" key="1">
    <citation type="submission" date="2020-11" db="EMBL/GenBank/DDBJ databases">
        <title>Enhanced detection system for hospital associated transmission using whole genome sequencing surveillance.</title>
        <authorList>
            <person name="Harrison L.H."/>
            <person name="Van Tyne D."/>
            <person name="Marsh J.W."/>
            <person name="Griffith M.P."/>
            <person name="Snyder D.J."/>
            <person name="Cooper V.S."/>
            <person name="Mustapha M."/>
        </authorList>
    </citation>
    <scope>NUCLEOTIDE SEQUENCE [LARGE SCALE GENOMIC DNA]</scope>
    <source>
        <strain evidence="2 3">CB00117</strain>
    </source>
</reference>